<keyword evidence="2" id="KW-1185">Reference proteome</keyword>
<dbReference type="Proteomes" id="UP000631114">
    <property type="component" value="Unassembled WGS sequence"/>
</dbReference>
<evidence type="ECO:0000313" key="2">
    <source>
        <dbReference type="Proteomes" id="UP000631114"/>
    </source>
</evidence>
<gene>
    <name evidence="1" type="ORF">IFM89_031345</name>
</gene>
<reference evidence="1 2" key="1">
    <citation type="submission" date="2020-10" db="EMBL/GenBank/DDBJ databases">
        <title>The Coptis chinensis genome and diversification of protoberbering-type alkaloids.</title>
        <authorList>
            <person name="Wang B."/>
            <person name="Shu S."/>
            <person name="Song C."/>
            <person name="Liu Y."/>
        </authorList>
    </citation>
    <scope>NUCLEOTIDE SEQUENCE [LARGE SCALE GENOMIC DNA]</scope>
    <source>
        <strain evidence="1">HL-2020</strain>
        <tissue evidence="1">Leaf</tissue>
    </source>
</reference>
<evidence type="ECO:0000313" key="1">
    <source>
        <dbReference type="EMBL" id="KAF9626218.1"/>
    </source>
</evidence>
<dbReference type="PANTHER" id="PTHR47426">
    <property type="entry name" value="ACYL-COA N-ACYLTRANSFERASES (NAT) SUPERFAMILY PROTEIN"/>
    <property type="match status" value="1"/>
</dbReference>
<name>A0A835J328_9MAGN</name>
<dbReference type="AlphaFoldDB" id="A0A835J328"/>
<organism evidence="1 2">
    <name type="scientific">Coptis chinensis</name>
    <dbReference type="NCBI Taxonomy" id="261450"/>
    <lineage>
        <taxon>Eukaryota</taxon>
        <taxon>Viridiplantae</taxon>
        <taxon>Streptophyta</taxon>
        <taxon>Embryophyta</taxon>
        <taxon>Tracheophyta</taxon>
        <taxon>Spermatophyta</taxon>
        <taxon>Magnoliopsida</taxon>
        <taxon>Ranunculales</taxon>
        <taxon>Ranunculaceae</taxon>
        <taxon>Coptidoideae</taxon>
        <taxon>Coptis</taxon>
    </lineage>
</organism>
<dbReference type="PANTHER" id="PTHR47426:SF4">
    <property type="entry name" value="N-ACETYLTRANSFERASE DOMAIN-CONTAINING PROTEIN"/>
    <property type="match status" value="1"/>
</dbReference>
<dbReference type="EMBL" id="JADFTS010000001">
    <property type="protein sequence ID" value="KAF9626218.1"/>
    <property type="molecule type" value="Genomic_DNA"/>
</dbReference>
<comment type="caution">
    <text evidence="1">The sequence shown here is derived from an EMBL/GenBank/DDBJ whole genome shotgun (WGS) entry which is preliminary data.</text>
</comment>
<accession>A0A835J328</accession>
<proteinExistence type="predicted"/>
<sequence length="158" mass="18099">MELKGIVSPEFLRLPLVFAKKRKLNTFLCVVRNSSSHQFRETFPMSYHRWKPIEVHCNDSAHSILQPSVCTSDSTTLPELAFGRFTITTETCGIQKRRFGRFVARGAVLDEEYWVWYDTLSSFQVKDDKNVKRTVLNSVVGTPDLKDPPILQGETYPG</sequence>
<protein>
    <submittedName>
        <fullName evidence="1">Uncharacterized protein</fullName>
    </submittedName>
</protein>